<comment type="pathway">
    <text evidence="6">Cofactor biosynthesis; ubiquinone biosynthesis.</text>
</comment>
<dbReference type="PANTHER" id="PTHR43591">
    <property type="entry name" value="METHYLTRANSFERASE"/>
    <property type="match status" value="1"/>
</dbReference>
<protein>
    <recommendedName>
        <fullName evidence="6">2-methoxy-6-polyprenyl-1,4-benzoquinol methylase, mitochondrial</fullName>
        <ecNumber evidence="6">2.1.1.201</ecNumber>
    </recommendedName>
    <alternativeName>
        <fullName evidence="6">Ubiquinone biosynthesis methyltransferase COQ5</fullName>
    </alternativeName>
</protein>
<keyword evidence="6" id="KW-0999">Mitochondrion inner membrane</keyword>
<feature type="binding site" evidence="6">
    <location>
        <position position="120"/>
    </location>
    <ligand>
        <name>S-adenosyl-L-methionine</name>
        <dbReference type="ChEBI" id="CHEBI:59789"/>
    </ligand>
</feature>
<comment type="similarity">
    <text evidence="6">Belongs to the class I-like SAM-binding methyltransferase superfamily. MenG/UbiE family.</text>
</comment>
<sequence length="320" mass="36505">MSLQHTIETSELIDEFTVSTQVRMFRREVQRLVIKCTRRNVVGRSNATFSDAETTHFGYQKVAKDAKKPLVESVFHRVAGRYDLMNDLMSCGVHRLWKDAFIKILHPIPPLRILDMAGGTGDIAFRIAERFSNYSVDKECLSGSNTDGSADSRIVVSDINSSMLQVGKERASSLFPDRAHLFDWVEADAEELKPFGGNEFDVYTIAFGIRNVTDVNKALQQAYRVLRPGGRFLCMEFSYVDNVILRSLYDMYSTNVIPLLGQMIAKDRESYQYLVESIRQFPRQDEFKAMMQMVGFESIRHMNQLNGIVAIYSGFKPLDC</sequence>
<dbReference type="Proteomes" id="UP000053237">
    <property type="component" value="Unassembled WGS sequence"/>
</dbReference>
<evidence type="ECO:0000256" key="6">
    <source>
        <dbReference type="HAMAP-Rule" id="MF_03191"/>
    </source>
</evidence>
<dbReference type="CDD" id="cd02440">
    <property type="entry name" value="AdoMet_MTases"/>
    <property type="match status" value="1"/>
</dbReference>
<dbReference type="InParanoid" id="A0A024G6V3"/>
<dbReference type="GO" id="GO:0032259">
    <property type="term" value="P:methylation"/>
    <property type="evidence" value="ECO:0007669"/>
    <property type="project" value="UniProtKB-KW"/>
</dbReference>
<dbReference type="Pfam" id="PF01209">
    <property type="entry name" value="Ubie_methyltran"/>
    <property type="match status" value="1"/>
</dbReference>
<comment type="function">
    <text evidence="6">Methyltransferase required for the conversion of 2-polyprenyl-6-methoxy-1,4-benzoquinol (DDMQH2) to 2-polyprenyl-3-methyl-6-methoxy-1,4-benzoquinol (DMQH2).</text>
</comment>
<comment type="subunit">
    <text evidence="5">Component of a multi-subunit COQ enzyme complex, composed of at least COQ3, COQ4, COQ5, COQ6, COQ7 and COQ9. Interacts with PYURF; the interaction is direct, stabilizes COQ5 protein and associates PYURF with COQ enzyme complex.</text>
</comment>
<dbReference type="NCBIfam" id="TIGR01934">
    <property type="entry name" value="MenG_MenH_UbiE"/>
    <property type="match status" value="1"/>
</dbReference>
<reference evidence="7 8" key="1">
    <citation type="submission" date="2012-05" db="EMBL/GenBank/DDBJ databases">
        <title>Recombination and specialization in a pathogen metapopulation.</title>
        <authorList>
            <person name="Gardiner A."/>
            <person name="Kemen E."/>
            <person name="Schultz-Larsen T."/>
            <person name="MacLean D."/>
            <person name="Van Oosterhout C."/>
            <person name="Jones J.D.G."/>
        </authorList>
    </citation>
    <scope>NUCLEOTIDE SEQUENCE [LARGE SCALE GENOMIC DNA]</scope>
    <source>
        <strain evidence="7 8">Ac Nc2</strain>
    </source>
</reference>
<dbReference type="Gene3D" id="3.40.50.150">
    <property type="entry name" value="Vaccinia Virus protein VP39"/>
    <property type="match status" value="1"/>
</dbReference>
<dbReference type="PROSITE" id="PS01184">
    <property type="entry name" value="UBIE_2"/>
    <property type="match status" value="1"/>
</dbReference>
<keyword evidence="6" id="KW-0472">Membrane</keyword>
<dbReference type="PROSITE" id="PS01183">
    <property type="entry name" value="UBIE_1"/>
    <property type="match status" value="1"/>
</dbReference>
<accession>A0A024G6V3</accession>
<evidence type="ECO:0000313" key="7">
    <source>
        <dbReference type="EMBL" id="CCI42289.1"/>
    </source>
</evidence>
<comment type="caution">
    <text evidence="7">The sequence shown here is derived from an EMBL/GenBank/DDBJ whole genome shotgun (WGS) entry which is preliminary data.</text>
</comment>
<evidence type="ECO:0000256" key="3">
    <source>
        <dbReference type="ARBA" id="ARBA00022688"/>
    </source>
</evidence>
<dbReference type="EMBL" id="CAIX01000032">
    <property type="protein sequence ID" value="CCI42289.1"/>
    <property type="molecule type" value="Genomic_DNA"/>
</dbReference>
<evidence type="ECO:0000256" key="4">
    <source>
        <dbReference type="ARBA" id="ARBA00022691"/>
    </source>
</evidence>
<dbReference type="InterPro" id="IPR023576">
    <property type="entry name" value="UbiE/COQ5_MeTrFase_CS"/>
</dbReference>
<dbReference type="HAMAP" id="MF_01813">
    <property type="entry name" value="MenG_UbiE_methyltr"/>
    <property type="match status" value="1"/>
</dbReference>
<dbReference type="FunFam" id="3.40.50.150:FF:000064">
    <property type="entry name" value="2-methoxy-6-polyprenyl-1,4-benzoquinol methylase, mitochondrial"/>
    <property type="match status" value="1"/>
</dbReference>
<dbReference type="InterPro" id="IPR004033">
    <property type="entry name" value="UbiE/COQ5_MeTrFase"/>
</dbReference>
<dbReference type="UniPathway" id="UPA00232"/>
<comment type="subcellular location">
    <subcellularLocation>
        <location evidence="6">Mitochondrion inner membrane</location>
        <topology evidence="6">Peripheral membrane protein</topology>
        <orientation evidence="6">Matrix side</orientation>
    </subcellularLocation>
</comment>
<name>A0A024G6V3_9STRA</name>
<dbReference type="InterPro" id="IPR029063">
    <property type="entry name" value="SAM-dependent_MTases_sf"/>
</dbReference>
<dbReference type="PANTHER" id="PTHR43591:SF24">
    <property type="entry name" value="2-METHOXY-6-POLYPRENYL-1,4-BENZOQUINOL METHYLASE, MITOCHONDRIAL"/>
    <property type="match status" value="1"/>
</dbReference>
<comment type="caution">
    <text evidence="6">Lacks conserved residue(s) required for the propagation of feature annotation.</text>
</comment>
<feature type="binding site" evidence="6">
    <location>
        <position position="158"/>
    </location>
    <ligand>
        <name>S-adenosyl-L-methionine</name>
        <dbReference type="ChEBI" id="CHEBI:59789"/>
    </ligand>
</feature>
<dbReference type="AlphaFoldDB" id="A0A024G6V3"/>
<dbReference type="EC" id="2.1.1.201" evidence="6"/>
<evidence type="ECO:0000256" key="2">
    <source>
        <dbReference type="ARBA" id="ARBA00022679"/>
    </source>
</evidence>
<comment type="catalytic activity">
    <reaction evidence="6">
        <text>a 2-methoxy-6-(all-trans-polyprenyl)benzene-1,4-diol + S-adenosyl-L-methionine = a 5-methoxy-2-methyl-3-(all-trans-polyprenyl)benzene-1,4-diol + S-adenosyl-L-homocysteine + H(+)</text>
        <dbReference type="Rhea" id="RHEA:28286"/>
        <dbReference type="Rhea" id="RHEA-COMP:10858"/>
        <dbReference type="Rhea" id="RHEA-COMP:10859"/>
        <dbReference type="ChEBI" id="CHEBI:15378"/>
        <dbReference type="ChEBI" id="CHEBI:57856"/>
        <dbReference type="ChEBI" id="CHEBI:59789"/>
        <dbReference type="ChEBI" id="CHEBI:84166"/>
        <dbReference type="ChEBI" id="CHEBI:84167"/>
        <dbReference type="EC" id="2.1.1.201"/>
    </reaction>
</comment>
<evidence type="ECO:0000313" key="8">
    <source>
        <dbReference type="Proteomes" id="UP000053237"/>
    </source>
</evidence>
<dbReference type="FunCoup" id="A0A024G6V3">
    <property type="interactions" value="315"/>
</dbReference>
<keyword evidence="6" id="KW-0496">Mitochondrion</keyword>
<keyword evidence="2 6" id="KW-0808">Transferase</keyword>
<organism evidence="7 8">
    <name type="scientific">Albugo candida</name>
    <dbReference type="NCBI Taxonomy" id="65357"/>
    <lineage>
        <taxon>Eukaryota</taxon>
        <taxon>Sar</taxon>
        <taxon>Stramenopiles</taxon>
        <taxon>Oomycota</taxon>
        <taxon>Peronosporomycetes</taxon>
        <taxon>Albuginales</taxon>
        <taxon>Albuginaceae</taxon>
        <taxon>Albugo</taxon>
    </lineage>
</organism>
<keyword evidence="8" id="KW-1185">Reference proteome</keyword>
<keyword evidence="3 6" id="KW-0831">Ubiquinone biosynthesis</keyword>
<dbReference type="GO" id="GO:0031314">
    <property type="term" value="C:extrinsic component of mitochondrial inner membrane"/>
    <property type="evidence" value="ECO:0007669"/>
    <property type="project" value="UniProtKB-UniRule"/>
</dbReference>
<dbReference type="GO" id="GO:0008425">
    <property type="term" value="F:2-methoxy-6-polyprenyl-1,4-benzoquinol methyltransferase activity"/>
    <property type="evidence" value="ECO:0007669"/>
    <property type="project" value="UniProtKB-UniRule"/>
</dbReference>
<dbReference type="SUPFAM" id="SSF53335">
    <property type="entry name" value="S-adenosyl-L-methionine-dependent methyltransferases"/>
    <property type="match status" value="1"/>
</dbReference>
<evidence type="ECO:0000256" key="1">
    <source>
        <dbReference type="ARBA" id="ARBA00022603"/>
    </source>
</evidence>
<keyword evidence="4 6" id="KW-0949">S-adenosyl-L-methionine</keyword>
<proteinExistence type="inferred from homology"/>
<dbReference type="OrthoDB" id="6329284at2759"/>
<feature type="binding site" evidence="6">
    <location>
        <begin position="188"/>
        <end position="189"/>
    </location>
    <ligand>
        <name>S-adenosyl-L-methionine</name>
        <dbReference type="ChEBI" id="CHEBI:59789"/>
    </ligand>
</feature>
<dbReference type="STRING" id="65357.A0A024G6V3"/>
<gene>
    <name evidence="7" type="ORF">BN9_030730</name>
</gene>
<keyword evidence="1 6" id="KW-0489">Methyltransferase</keyword>
<dbReference type="PROSITE" id="PS51608">
    <property type="entry name" value="SAM_MT_UBIE"/>
    <property type="match status" value="1"/>
</dbReference>
<evidence type="ECO:0000256" key="5">
    <source>
        <dbReference type="ARBA" id="ARBA00046387"/>
    </source>
</evidence>